<accession>A0A4Y9ETP1</accession>
<dbReference type="RefSeq" id="WP_135245001.1">
    <property type="nucleotide sequence ID" value="NZ_SIHO01000001.1"/>
</dbReference>
<keyword evidence="2" id="KW-1185">Reference proteome</keyword>
<reference evidence="1 2" key="1">
    <citation type="submission" date="2019-02" db="EMBL/GenBank/DDBJ databases">
        <title>Polymorphobacter sp. isolated from the lake at the Tibet of China.</title>
        <authorList>
            <person name="Li A."/>
        </authorList>
    </citation>
    <scope>NUCLEOTIDE SEQUENCE [LARGE SCALE GENOMIC DNA]</scope>
    <source>
        <strain evidence="1 2">DJ1R-1</strain>
    </source>
</reference>
<comment type="caution">
    <text evidence="1">The sequence shown here is derived from an EMBL/GenBank/DDBJ whole genome shotgun (WGS) entry which is preliminary data.</text>
</comment>
<dbReference type="AlphaFoldDB" id="A0A4Y9ETP1"/>
<protein>
    <recommendedName>
        <fullName evidence="3">DUF4255 domain-containing protein</fullName>
    </recommendedName>
</protein>
<name>A0A4Y9ETP1_9SPHN</name>
<sequence length="172" mass="17663">MSSSIAIAQAGIALRQCLEAEITADAGLALARVSVTLALLAHTPVVLAALPAASTPGNRIQVMLLGAAPSEPLRNLPRGALAPLQLELRYRVGIVAQSLVAAELMTGVVIDAVHRNAFLEIPHAATDPVEAALLAGLGIDRAVPVALHLEPPRAENPDTALILRIGPLTLAG</sequence>
<evidence type="ECO:0000313" key="2">
    <source>
        <dbReference type="Proteomes" id="UP000297737"/>
    </source>
</evidence>
<gene>
    <name evidence="1" type="ORF">EUV02_04555</name>
</gene>
<proteinExistence type="predicted"/>
<evidence type="ECO:0000313" key="1">
    <source>
        <dbReference type="EMBL" id="TFU06278.1"/>
    </source>
</evidence>
<dbReference type="Proteomes" id="UP000297737">
    <property type="component" value="Unassembled WGS sequence"/>
</dbReference>
<organism evidence="1 2">
    <name type="scientific">Glacieibacterium arshaanense</name>
    <dbReference type="NCBI Taxonomy" id="2511025"/>
    <lineage>
        <taxon>Bacteria</taxon>
        <taxon>Pseudomonadati</taxon>
        <taxon>Pseudomonadota</taxon>
        <taxon>Alphaproteobacteria</taxon>
        <taxon>Sphingomonadales</taxon>
        <taxon>Sphingosinicellaceae</taxon>
        <taxon>Glacieibacterium</taxon>
    </lineage>
</organism>
<dbReference type="EMBL" id="SIHO01000001">
    <property type="protein sequence ID" value="TFU06278.1"/>
    <property type="molecule type" value="Genomic_DNA"/>
</dbReference>
<evidence type="ECO:0008006" key="3">
    <source>
        <dbReference type="Google" id="ProtNLM"/>
    </source>
</evidence>